<gene>
    <name evidence="2" type="ORF">CYCCA115_LOCUS22370</name>
</gene>
<dbReference type="EMBL" id="CAKOGP040002313">
    <property type="protein sequence ID" value="CAJ1966787.1"/>
    <property type="molecule type" value="Genomic_DNA"/>
</dbReference>
<keyword evidence="3" id="KW-1185">Reference proteome</keyword>
<proteinExistence type="predicted"/>
<organism evidence="2 3">
    <name type="scientific">Cylindrotheca closterium</name>
    <dbReference type="NCBI Taxonomy" id="2856"/>
    <lineage>
        <taxon>Eukaryota</taxon>
        <taxon>Sar</taxon>
        <taxon>Stramenopiles</taxon>
        <taxon>Ochrophyta</taxon>
        <taxon>Bacillariophyta</taxon>
        <taxon>Bacillariophyceae</taxon>
        <taxon>Bacillariophycidae</taxon>
        <taxon>Bacillariales</taxon>
        <taxon>Bacillariaceae</taxon>
        <taxon>Cylindrotheca</taxon>
    </lineage>
</organism>
<feature type="chain" id="PRO_5042218748" description="Copper chaperone for superoxide dismutase" evidence="1">
    <location>
        <begin position="26"/>
        <end position="271"/>
    </location>
</feature>
<dbReference type="Proteomes" id="UP001295423">
    <property type="component" value="Unassembled WGS sequence"/>
</dbReference>
<name>A0AAD2GAI2_9STRA</name>
<dbReference type="AlphaFoldDB" id="A0AAD2GAI2"/>
<evidence type="ECO:0000313" key="3">
    <source>
        <dbReference type="Proteomes" id="UP001295423"/>
    </source>
</evidence>
<comment type="caution">
    <text evidence="2">The sequence shown here is derived from an EMBL/GenBank/DDBJ whole genome shotgun (WGS) entry which is preliminary data.</text>
</comment>
<keyword evidence="1" id="KW-0732">Signal</keyword>
<protein>
    <recommendedName>
        <fullName evidence="4">Copper chaperone for superoxide dismutase</fullName>
    </recommendedName>
</protein>
<dbReference type="SUPFAM" id="SSF54292">
    <property type="entry name" value="2Fe-2S ferredoxin-like"/>
    <property type="match status" value="1"/>
</dbReference>
<reference evidence="2" key="1">
    <citation type="submission" date="2023-08" db="EMBL/GenBank/DDBJ databases">
        <authorList>
            <person name="Audoor S."/>
            <person name="Bilcke G."/>
        </authorList>
    </citation>
    <scope>NUCLEOTIDE SEQUENCE</scope>
</reference>
<evidence type="ECO:0000313" key="2">
    <source>
        <dbReference type="EMBL" id="CAJ1966787.1"/>
    </source>
</evidence>
<evidence type="ECO:0008006" key="4">
    <source>
        <dbReference type="Google" id="ProtNLM"/>
    </source>
</evidence>
<dbReference type="GO" id="GO:0051536">
    <property type="term" value="F:iron-sulfur cluster binding"/>
    <property type="evidence" value="ECO:0007669"/>
    <property type="project" value="InterPro"/>
</dbReference>
<sequence>MPALKRNKASLILLGISSLVVPNAGFVPRQMGTHLNGLQLQESTPEINPDAWVEPDASLGIVPEEEEREVDWGLGGVRLAQESAIKITGEITHKPGKADAQPMELLRYTALNKVEESTVKSVMDKTGSKIICSGQGVEEYKDPGDSLEKVVILAPMEAIKDAFTNAGPAIDCETLVFNFLGGDDLMMGEVLDAAKEMVVMMDIATKAKITFNSLCHMSIPCGTCAVTVVSLGKNDYEGSNDLEKSIVSGEVYLRDGTYMTVQESDINTALA</sequence>
<accession>A0AAD2GAI2</accession>
<evidence type="ECO:0000256" key="1">
    <source>
        <dbReference type="SAM" id="SignalP"/>
    </source>
</evidence>
<feature type="signal peptide" evidence="1">
    <location>
        <begin position="1"/>
        <end position="25"/>
    </location>
</feature>
<dbReference type="InterPro" id="IPR036010">
    <property type="entry name" value="2Fe-2S_ferredoxin-like_sf"/>
</dbReference>